<keyword evidence="4" id="KW-0963">Cytoplasm</keyword>
<evidence type="ECO:0000313" key="10">
    <source>
        <dbReference type="Proteomes" id="UP001556367"/>
    </source>
</evidence>
<evidence type="ECO:0000256" key="2">
    <source>
        <dbReference type="ARBA" id="ARBA00004496"/>
    </source>
</evidence>
<feature type="region of interest" description="Disordered" evidence="7">
    <location>
        <begin position="384"/>
        <end position="485"/>
    </location>
</feature>
<feature type="compositionally biased region" description="Pro residues" evidence="7">
    <location>
        <begin position="458"/>
        <end position="473"/>
    </location>
</feature>
<evidence type="ECO:0000256" key="4">
    <source>
        <dbReference type="ARBA" id="ARBA00022490"/>
    </source>
</evidence>
<feature type="compositionally biased region" description="Acidic residues" evidence="7">
    <location>
        <begin position="50"/>
        <end position="65"/>
    </location>
</feature>
<dbReference type="InterPro" id="IPR046455">
    <property type="entry name" value="Sec7/BIG1-like_C"/>
</dbReference>
<feature type="compositionally biased region" description="Pro residues" evidence="7">
    <location>
        <begin position="138"/>
        <end position="148"/>
    </location>
</feature>
<dbReference type="Gene3D" id="1.10.220.20">
    <property type="match status" value="1"/>
</dbReference>
<reference evidence="10" key="1">
    <citation type="submission" date="2024-06" db="EMBL/GenBank/DDBJ databases">
        <title>Multi-omics analyses provide insights into the biosynthesis of the anticancer antibiotic pleurotin in Hohenbuehelia grisea.</title>
        <authorList>
            <person name="Weaver J.A."/>
            <person name="Alberti F."/>
        </authorList>
    </citation>
    <scope>NUCLEOTIDE SEQUENCE [LARGE SCALE GENOMIC DNA]</scope>
    <source>
        <strain evidence="10">T-177</strain>
    </source>
</reference>
<dbReference type="PANTHER" id="PTHR10663:SF375">
    <property type="entry name" value="LD29171P"/>
    <property type="match status" value="1"/>
</dbReference>
<dbReference type="InterPro" id="IPR032629">
    <property type="entry name" value="DCB_dom"/>
</dbReference>
<dbReference type="InterPro" id="IPR016024">
    <property type="entry name" value="ARM-type_fold"/>
</dbReference>
<feature type="compositionally biased region" description="Pro residues" evidence="7">
    <location>
        <begin position="1"/>
        <end position="17"/>
    </location>
</feature>
<dbReference type="SMART" id="SM00222">
    <property type="entry name" value="Sec7"/>
    <property type="match status" value="1"/>
</dbReference>
<dbReference type="Pfam" id="PF01369">
    <property type="entry name" value="Sec7"/>
    <property type="match status" value="1"/>
</dbReference>
<sequence length="1907" mass="210718">MEEQRPPPADIPLPLSPPQLDDLVTRQPAKEDAPEDILVPENGHAREPSTEDSADSDVDERELEEVSLNAVNSPEVQSLSAADSSTGHSDATLAVADGGVQQDAVPVQAGVASPIPPTPPSKASTFPHHSAPEEAATPPDPVSHPTPPNHANGHPDSRASTPGTLNIAPSVSSRHNRSLTISKGHAVSTVLITTALETIAASREAKRSAPLRESTQAALDLVKAGQGGDRPREVFEPLRLACETRSEKLMIASLDCISKLVSYSFFAESEPSVTSFASPPGSPNPARGADADAPPPSLVDLVTHTITSCHTETTPETVSLQIVKALLALVLSPTILVHHSSLLKAVRTVYNVFLLSTDAVNQMVAQGGLSQMVHHVFTRCRQATTTSGSSDSLSSRSKPDSTPTPNRTSFSISAESATLGASSDSQPKDSAPASPRSIPLSQENSIGSEAVDALPAPGQQPEPISPAPAPTPSAPVSHDIPDDEEVPGGLSLNDLFVKDAFLVFRALCKLTMKPLNTESERDLKSHAMRSKLLSLHLVLTVLNSHMALFVDPTARIYSSSTHEATSFVQAINQYLCLCLSRNAVSPVPQVFEISVEIFWRVLAGMRTKLKREIEVLLHEIFVPILEMKTSTLKQKSVILGMLSRLCQDPQALVELYLNYDCDEEAVDNIYEHLMNIVSKIGTGPVTANKTPDPVAPVQSPTANKKHTTDAAPTLTTAALNVPGNMDTSTLGLSDAQLKRQGLECLVAVLRSLVAWGTTTGKSAVDEALASAALSPGGDESRSEGLTADRLSPAASSMENLRQPTPDIVDDPTKFESAKQKKTILLEGMKKFNFKPKRGIEFFLHHGIIPSKSPQDIAHFLLTTDGLSKAMIGEYLGEGEEHNIATMHVFVDFLDFRGLEFVDALRLFLQSFRLPGEAQKIDRFMLKFAERYIAGNPQSVFANADGAYVLAYSTILLNTDAHNPQVKKRMTKADFIKNNRGINDNADLPEELLLAIYDNIVNDEIRMKDEVESTQSAPAVAGPGFANVLANVGRDLQKEAYVLQSNGMATKTEALFKTMMRSQRKTSRDGQQFFSASHFIHVRPMFEVAWIPFLAGLSGPLQDTDDLEVVDLCLDGFKSAIRIVCFFDLELERNAFVTTLAKFTFLNNLGEMKAKNMEAIKALLDVAVTQGNNLKSSWHEVLTCVSQLEHMQLISGGVEVPDAGKKGRPRKLPTEELANESRSTHITVAADMVFSLSHYLSGTAIVDFVQALSDVSWEEIQSSGLSQHPRLFSLQKLVEISYYNMNRIRLEWSNLWDILGKHFNDVCTHNNPHVAFFALDSLRQLAMRFLEKEELPRFKFQKDFLKPFEYTMIHNQNPDVRDMVLQCLQQMIQARVENMRSGWRTMFGVFSAASKVLTERIANSAFEIVTRLNKEHFSAIVRYGAFADLTVCITEFCKVSKYQKISLLAIAMLRGVIPIMLECPDCALSPEGEPTTSGSDVDDPMIKFWFPVLFGFYDIIMNGEDLEVRRLALDSLFTTLKTYGAAYPVDFWDTVCQELLFPIFAVLKSSQDLSRFSTQEDMSVWLSTTMIQALRDLIDLYTYFFDVLERFLDGLLDLLCVCICQENDTLARIGTSCLQQLLENNIKQLGTSRWERIITTFVKLFRTTTPHELFDDNLRVEIDGGAEEPDSAADPNDQTILPAPLAQSGEDIHADVTRSYSDRRRTFKQIIVKCVLQLLLIETTSDLLRNDEVYRMIPPDQLLRLMGVLDHSYQFARSFNEDKELRTGLWKVGFMKHLPNLLKQESSSASTLVHILLRMYYDPRPEHQTARPHIADRLLPLGLAVLQDYSRLRADTQAKNILAWTPVVAEILDGFCRFDDKAFIRYLPVIYPLATELLSRDMAPEVRQGLKTYFVRVGYTQGITDKSS</sequence>
<name>A0ABR3J371_9AGAR</name>
<feature type="compositionally biased region" description="Low complexity" evidence="7">
    <location>
        <begin position="384"/>
        <end position="396"/>
    </location>
</feature>
<feature type="region of interest" description="Disordered" evidence="7">
    <location>
        <begin position="773"/>
        <end position="811"/>
    </location>
</feature>
<feature type="compositionally biased region" description="Polar residues" evidence="7">
    <location>
        <begin position="403"/>
        <end position="425"/>
    </location>
</feature>
<keyword evidence="6" id="KW-0472">Membrane</keyword>
<dbReference type="SUPFAM" id="SSF48425">
    <property type="entry name" value="Sec7 domain"/>
    <property type="match status" value="1"/>
</dbReference>
<dbReference type="PROSITE" id="PS50190">
    <property type="entry name" value="SEC7"/>
    <property type="match status" value="1"/>
</dbReference>
<evidence type="ECO:0000313" key="9">
    <source>
        <dbReference type="EMBL" id="KAL0949920.1"/>
    </source>
</evidence>
<keyword evidence="3" id="KW-0813">Transport</keyword>
<dbReference type="Pfam" id="PF16213">
    <property type="entry name" value="DCB"/>
    <property type="match status" value="1"/>
</dbReference>
<keyword evidence="10" id="KW-1185">Reference proteome</keyword>
<evidence type="ECO:0000256" key="1">
    <source>
        <dbReference type="ARBA" id="ARBA00004370"/>
    </source>
</evidence>
<dbReference type="Pfam" id="PF20252">
    <property type="entry name" value="BIG2_C"/>
    <property type="match status" value="1"/>
</dbReference>
<evidence type="ECO:0000259" key="8">
    <source>
        <dbReference type="PROSITE" id="PS50190"/>
    </source>
</evidence>
<feature type="compositionally biased region" description="Polar residues" evidence="7">
    <location>
        <begin position="793"/>
        <end position="802"/>
    </location>
</feature>
<protein>
    <recommendedName>
        <fullName evidence="8">SEC7 domain-containing protein</fullName>
    </recommendedName>
</protein>
<feature type="compositionally biased region" description="Polar residues" evidence="7">
    <location>
        <begin position="158"/>
        <end position="178"/>
    </location>
</feature>
<comment type="subcellular location">
    <subcellularLocation>
        <location evidence="2">Cytoplasm</location>
    </subcellularLocation>
    <subcellularLocation>
        <location evidence="1">Membrane</location>
    </subcellularLocation>
</comment>
<organism evidence="9 10">
    <name type="scientific">Hohenbuehelia grisea</name>
    <dbReference type="NCBI Taxonomy" id="104357"/>
    <lineage>
        <taxon>Eukaryota</taxon>
        <taxon>Fungi</taxon>
        <taxon>Dikarya</taxon>
        <taxon>Basidiomycota</taxon>
        <taxon>Agaricomycotina</taxon>
        <taxon>Agaricomycetes</taxon>
        <taxon>Agaricomycetidae</taxon>
        <taxon>Agaricales</taxon>
        <taxon>Pleurotineae</taxon>
        <taxon>Pleurotaceae</taxon>
        <taxon>Hohenbuehelia</taxon>
    </lineage>
</organism>
<feature type="region of interest" description="Disordered" evidence="7">
    <location>
        <begin position="1"/>
        <end position="178"/>
    </location>
</feature>
<evidence type="ECO:0000256" key="5">
    <source>
        <dbReference type="ARBA" id="ARBA00022927"/>
    </source>
</evidence>
<feature type="domain" description="SEC7" evidence="8">
    <location>
        <begin position="813"/>
        <end position="1002"/>
    </location>
</feature>
<dbReference type="InterPro" id="IPR000904">
    <property type="entry name" value="Sec7_dom"/>
</dbReference>
<dbReference type="Gene3D" id="1.10.1000.11">
    <property type="entry name" value="Arf Nucleotide-binding Site Opener,domain 2"/>
    <property type="match status" value="1"/>
</dbReference>
<gene>
    <name evidence="9" type="ORF">HGRIS_009948</name>
</gene>
<evidence type="ECO:0000256" key="6">
    <source>
        <dbReference type="ARBA" id="ARBA00023136"/>
    </source>
</evidence>
<dbReference type="CDD" id="cd00171">
    <property type="entry name" value="Sec7"/>
    <property type="match status" value="1"/>
</dbReference>
<dbReference type="EMBL" id="JASNQZ010000012">
    <property type="protein sequence ID" value="KAL0949920.1"/>
    <property type="molecule type" value="Genomic_DNA"/>
</dbReference>
<keyword evidence="5" id="KW-0653">Protein transport</keyword>
<comment type="caution">
    <text evidence="9">The sequence shown here is derived from an EMBL/GenBank/DDBJ whole genome shotgun (WGS) entry which is preliminary data.</text>
</comment>
<dbReference type="SUPFAM" id="SSF48371">
    <property type="entry name" value="ARM repeat"/>
    <property type="match status" value="2"/>
</dbReference>
<accession>A0ABR3J371</accession>
<feature type="compositionally biased region" description="Polar residues" evidence="7">
    <location>
        <begin position="69"/>
        <end position="89"/>
    </location>
</feature>
<feature type="region of interest" description="Disordered" evidence="7">
    <location>
        <begin position="274"/>
        <end position="293"/>
    </location>
</feature>
<dbReference type="Pfam" id="PF09324">
    <property type="entry name" value="Sec7-like_HDS"/>
    <property type="match status" value="1"/>
</dbReference>
<evidence type="ECO:0000256" key="3">
    <source>
        <dbReference type="ARBA" id="ARBA00022448"/>
    </source>
</evidence>
<dbReference type="PANTHER" id="PTHR10663">
    <property type="entry name" value="GUANYL-NUCLEOTIDE EXCHANGE FACTOR"/>
    <property type="match status" value="1"/>
</dbReference>
<dbReference type="InterPro" id="IPR015403">
    <property type="entry name" value="Mon2/Sec7/BIG1-like_HDS"/>
</dbReference>
<dbReference type="InterPro" id="IPR035999">
    <property type="entry name" value="Sec7_dom_sf"/>
</dbReference>
<dbReference type="InterPro" id="IPR032691">
    <property type="entry name" value="Mon2/Sec7/BIG1-like_HUS"/>
</dbReference>
<feature type="region of interest" description="Disordered" evidence="7">
    <location>
        <begin position="689"/>
        <end position="708"/>
    </location>
</feature>
<dbReference type="Pfam" id="PF12783">
    <property type="entry name" value="Sec7-like_HUS"/>
    <property type="match status" value="1"/>
</dbReference>
<proteinExistence type="predicted"/>
<dbReference type="Proteomes" id="UP001556367">
    <property type="component" value="Unassembled WGS sequence"/>
</dbReference>
<dbReference type="InterPro" id="IPR023394">
    <property type="entry name" value="Sec7_C_sf"/>
</dbReference>
<evidence type="ECO:0000256" key="7">
    <source>
        <dbReference type="SAM" id="MobiDB-lite"/>
    </source>
</evidence>